<evidence type="ECO:0000256" key="1">
    <source>
        <dbReference type="SAM" id="MobiDB-lite"/>
    </source>
</evidence>
<organism evidence="2 3">
    <name type="scientific">Grus japonensis</name>
    <name type="common">Japanese crane</name>
    <name type="synonym">Red-crowned crane</name>
    <dbReference type="NCBI Taxonomy" id="30415"/>
    <lineage>
        <taxon>Eukaryota</taxon>
        <taxon>Metazoa</taxon>
        <taxon>Chordata</taxon>
        <taxon>Craniata</taxon>
        <taxon>Vertebrata</taxon>
        <taxon>Euteleostomi</taxon>
        <taxon>Archelosauria</taxon>
        <taxon>Archosauria</taxon>
        <taxon>Dinosauria</taxon>
        <taxon>Saurischia</taxon>
        <taxon>Theropoda</taxon>
        <taxon>Coelurosauria</taxon>
        <taxon>Aves</taxon>
        <taxon>Neognathae</taxon>
        <taxon>Neoaves</taxon>
        <taxon>Gruiformes</taxon>
        <taxon>Gruidae</taxon>
        <taxon>Grus</taxon>
    </lineage>
</organism>
<dbReference type="Proteomes" id="UP001623348">
    <property type="component" value="Unassembled WGS sequence"/>
</dbReference>
<evidence type="ECO:0000313" key="3">
    <source>
        <dbReference type="Proteomes" id="UP001623348"/>
    </source>
</evidence>
<gene>
    <name evidence="2" type="ORF">GRJ2_000955900</name>
</gene>
<evidence type="ECO:0000313" key="2">
    <source>
        <dbReference type="EMBL" id="GAB0184906.1"/>
    </source>
</evidence>
<accession>A0ABC9WI22</accession>
<sequence length="158" mass="16864">MPASSKTDPPLAKVEPISTSVITYLRRGKKASGQLLQPERGMRRCERNSSADPKVSAEGGGGGAPGTRAEIPLQPVEKTMVRQAVHLQPMEVDGGADIHLQPMKVDGGADIHLQPMEDPMLEQVEASEGGYDPVGSPCWSRLLAIPVEREVCAKAGSW</sequence>
<keyword evidence="3" id="KW-1185">Reference proteome</keyword>
<feature type="region of interest" description="Disordered" evidence="1">
    <location>
        <begin position="29"/>
        <end position="70"/>
    </location>
</feature>
<reference evidence="2 3" key="1">
    <citation type="submission" date="2024-06" db="EMBL/GenBank/DDBJ databases">
        <title>The draft genome of Grus japonensis, version 3.</title>
        <authorList>
            <person name="Nabeshima K."/>
            <person name="Suzuki S."/>
            <person name="Onuma M."/>
        </authorList>
    </citation>
    <scope>NUCLEOTIDE SEQUENCE [LARGE SCALE GENOMIC DNA]</scope>
    <source>
        <strain evidence="2 3">451A</strain>
    </source>
</reference>
<protein>
    <submittedName>
        <fullName evidence="2">Epimerase family protein SDR39U1</fullName>
    </submittedName>
</protein>
<dbReference type="EMBL" id="BAAFJT010000002">
    <property type="protein sequence ID" value="GAB0184906.1"/>
    <property type="molecule type" value="Genomic_DNA"/>
</dbReference>
<dbReference type="AlphaFoldDB" id="A0ABC9WI22"/>
<feature type="compositionally biased region" description="Basic and acidic residues" evidence="1">
    <location>
        <begin position="40"/>
        <end position="49"/>
    </location>
</feature>
<name>A0ABC9WI22_GRUJA</name>
<proteinExistence type="predicted"/>
<comment type="caution">
    <text evidence="2">The sequence shown here is derived from an EMBL/GenBank/DDBJ whole genome shotgun (WGS) entry which is preliminary data.</text>
</comment>